<protein>
    <submittedName>
        <fullName evidence="2">Uncharacterized protein</fullName>
    </submittedName>
</protein>
<accession>A0A8J5IR16</accession>
<name>A0A8J5IR16_9STRA</name>
<proteinExistence type="predicted"/>
<dbReference type="AlphaFoldDB" id="A0A8J5IR16"/>
<evidence type="ECO:0000313" key="2">
    <source>
        <dbReference type="EMBL" id="KAG6944290.1"/>
    </source>
</evidence>
<evidence type="ECO:0000256" key="1">
    <source>
        <dbReference type="SAM" id="MobiDB-lite"/>
    </source>
</evidence>
<feature type="region of interest" description="Disordered" evidence="1">
    <location>
        <begin position="111"/>
        <end position="228"/>
    </location>
</feature>
<dbReference type="Proteomes" id="UP000709295">
    <property type="component" value="Unassembled WGS sequence"/>
</dbReference>
<keyword evidence="3" id="KW-1185">Reference proteome</keyword>
<organism evidence="2 3">
    <name type="scientific">Phytophthora aleatoria</name>
    <dbReference type="NCBI Taxonomy" id="2496075"/>
    <lineage>
        <taxon>Eukaryota</taxon>
        <taxon>Sar</taxon>
        <taxon>Stramenopiles</taxon>
        <taxon>Oomycota</taxon>
        <taxon>Peronosporomycetes</taxon>
        <taxon>Peronosporales</taxon>
        <taxon>Peronosporaceae</taxon>
        <taxon>Phytophthora</taxon>
    </lineage>
</organism>
<sequence length="322" mass="34900">MRADELWATPTLAALHRARTRSGSACPPPLDSELHRILSEADEQEVLGILRERFRHEQRITSDDVRLVVRAVASRGGSVDIPPDFPPPFWILEFKRVHGFSQLGGTFTLGLPDSLDVGRSSSSRGRIARVTASSVSSGGSSDDERDHGSHYVAAHESSACARSSKRPAFVTGSPLQHTRRQQQHQQHQRRSMVVNDHRAASQSDQTSDREEIGSSTTSGSENGYDYGSRTASAAMQPARVTDGTATVAAVAAAPSQFLPPSRLDLAHAFPINGASRPVLPSMTAHKSPLPPCGSTMTSQLLPPTQLPQRVPRDHRSRPVMFV</sequence>
<feature type="compositionally biased region" description="Basic residues" evidence="1">
    <location>
        <begin position="177"/>
        <end position="190"/>
    </location>
</feature>
<gene>
    <name evidence="2" type="ORF">JG688_00017157</name>
</gene>
<comment type="caution">
    <text evidence="2">The sequence shown here is derived from an EMBL/GenBank/DDBJ whole genome shotgun (WGS) entry which is preliminary data.</text>
</comment>
<reference evidence="2" key="1">
    <citation type="submission" date="2021-01" db="EMBL/GenBank/DDBJ databases">
        <title>Phytophthora aleatoria, a newly-described species from Pinus radiata is distinct from Phytophthora cactorum isolates based on comparative genomics.</title>
        <authorList>
            <person name="Mcdougal R."/>
            <person name="Panda P."/>
            <person name="Williams N."/>
            <person name="Studholme D.J."/>
        </authorList>
    </citation>
    <scope>NUCLEOTIDE SEQUENCE</scope>
    <source>
        <strain evidence="2">NZFS 4037</strain>
    </source>
</reference>
<evidence type="ECO:0000313" key="3">
    <source>
        <dbReference type="Proteomes" id="UP000709295"/>
    </source>
</evidence>
<dbReference type="EMBL" id="JAENGY010002415">
    <property type="protein sequence ID" value="KAG6944290.1"/>
    <property type="molecule type" value="Genomic_DNA"/>
</dbReference>